<dbReference type="InterPro" id="IPR018247">
    <property type="entry name" value="EF_Hand_1_Ca_BS"/>
</dbReference>
<name>A0AAV1HUB5_9CHLO</name>
<dbReference type="CDD" id="cd02440">
    <property type="entry name" value="AdoMet_MTases"/>
    <property type="match status" value="1"/>
</dbReference>
<evidence type="ECO:0000256" key="6">
    <source>
        <dbReference type="ARBA" id="ARBA00022679"/>
    </source>
</evidence>
<dbReference type="Proteomes" id="UP001314263">
    <property type="component" value="Unassembled WGS sequence"/>
</dbReference>
<dbReference type="Pfam" id="PF01135">
    <property type="entry name" value="PCMT"/>
    <property type="match status" value="1"/>
</dbReference>
<dbReference type="GO" id="GO:0005737">
    <property type="term" value="C:cytoplasm"/>
    <property type="evidence" value="ECO:0007669"/>
    <property type="project" value="UniProtKB-SubCell"/>
</dbReference>
<dbReference type="Gene3D" id="3.40.50.150">
    <property type="entry name" value="Vaccinia Virus protein VP39"/>
    <property type="match status" value="1"/>
</dbReference>
<evidence type="ECO:0000256" key="2">
    <source>
        <dbReference type="ARBA" id="ARBA00005369"/>
    </source>
</evidence>
<sequence>MHAAALELLKDHLQPGASAFDVGSGSGYLAACMGVMVAANGCAGHGHVLGIEQHEPLAQRSIASLRRAVPELYDEGIVTLKAGDALQDPAVGEYEPFDALHVGASAGHVPKVLVDKLKNGGRLIIPVGEQNAVQVLKCIDKDASGVVTEKDLMGVVFVPLVGATSARSQED</sequence>
<organism evidence="8 9">
    <name type="scientific">Coccomyxa viridis</name>
    <dbReference type="NCBI Taxonomy" id="1274662"/>
    <lineage>
        <taxon>Eukaryota</taxon>
        <taxon>Viridiplantae</taxon>
        <taxon>Chlorophyta</taxon>
        <taxon>core chlorophytes</taxon>
        <taxon>Trebouxiophyceae</taxon>
        <taxon>Trebouxiophyceae incertae sedis</taxon>
        <taxon>Coccomyxaceae</taxon>
        <taxon>Coccomyxa</taxon>
    </lineage>
</organism>
<evidence type="ECO:0000256" key="4">
    <source>
        <dbReference type="ARBA" id="ARBA00022490"/>
    </source>
</evidence>
<dbReference type="AlphaFoldDB" id="A0AAV1HUB5"/>
<evidence type="ECO:0000256" key="3">
    <source>
        <dbReference type="ARBA" id="ARBA00011890"/>
    </source>
</evidence>
<reference evidence="8 9" key="1">
    <citation type="submission" date="2023-10" db="EMBL/GenBank/DDBJ databases">
        <authorList>
            <person name="Maclean D."/>
            <person name="Macfadyen A."/>
        </authorList>
    </citation>
    <scope>NUCLEOTIDE SEQUENCE [LARGE SCALE GENOMIC DNA]</scope>
</reference>
<proteinExistence type="inferred from homology"/>
<keyword evidence="7" id="KW-0949">S-adenosyl-L-methionine</keyword>
<keyword evidence="4" id="KW-0963">Cytoplasm</keyword>
<dbReference type="GO" id="GO:0032259">
    <property type="term" value="P:methylation"/>
    <property type="evidence" value="ECO:0007669"/>
    <property type="project" value="UniProtKB-KW"/>
</dbReference>
<keyword evidence="6" id="KW-0808">Transferase</keyword>
<evidence type="ECO:0000313" key="9">
    <source>
        <dbReference type="Proteomes" id="UP001314263"/>
    </source>
</evidence>
<comment type="caution">
    <text evidence="8">The sequence shown here is derived from an EMBL/GenBank/DDBJ whole genome shotgun (WGS) entry which is preliminary data.</text>
</comment>
<evidence type="ECO:0000256" key="1">
    <source>
        <dbReference type="ARBA" id="ARBA00004496"/>
    </source>
</evidence>
<dbReference type="InterPro" id="IPR000682">
    <property type="entry name" value="PCMT"/>
</dbReference>
<keyword evidence="5" id="KW-0489">Methyltransferase</keyword>
<comment type="subcellular location">
    <subcellularLocation>
        <location evidence="1">Cytoplasm</location>
    </subcellularLocation>
</comment>
<dbReference type="EC" id="2.1.1.77" evidence="3"/>
<dbReference type="InterPro" id="IPR029063">
    <property type="entry name" value="SAM-dependent_MTases_sf"/>
</dbReference>
<gene>
    <name evidence="8" type="ORF">CVIRNUC_001925</name>
</gene>
<dbReference type="SUPFAM" id="SSF53335">
    <property type="entry name" value="S-adenosyl-L-methionine-dependent methyltransferases"/>
    <property type="match status" value="1"/>
</dbReference>
<protein>
    <recommendedName>
        <fullName evidence="3">protein-L-isoaspartate(D-aspartate) O-methyltransferase</fullName>
        <ecNumber evidence="3">2.1.1.77</ecNumber>
    </recommendedName>
</protein>
<dbReference type="PANTHER" id="PTHR11579:SF0">
    <property type="entry name" value="PROTEIN-L-ISOASPARTATE(D-ASPARTATE) O-METHYLTRANSFERASE"/>
    <property type="match status" value="1"/>
</dbReference>
<evidence type="ECO:0000256" key="5">
    <source>
        <dbReference type="ARBA" id="ARBA00022603"/>
    </source>
</evidence>
<keyword evidence="9" id="KW-1185">Reference proteome</keyword>
<evidence type="ECO:0000313" key="8">
    <source>
        <dbReference type="EMBL" id="CAK0749632.1"/>
    </source>
</evidence>
<dbReference type="GO" id="GO:0004719">
    <property type="term" value="F:protein-L-isoaspartate (D-aspartate) O-methyltransferase activity"/>
    <property type="evidence" value="ECO:0007669"/>
    <property type="project" value="UniProtKB-EC"/>
</dbReference>
<dbReference type="PROSITE" id="PS00018">
    <property type="entry name" value="EF_HAND_1"/>
    <property type="match status" value="1"/>
</dbReference>
<evidence type="ECO:0000256" key="7">
    <source>
        <dbReference type="ARBA" id="ARBA00022691"/>
    </source>
</evidence>
<comment type="similarity">
    <text evidence="2">Belongs to the methyltransferase superfamily. L-isoaspartyl/D-aspartyl protein methyltransferase family.</text>
</comment>
<dbReference type="PANTHER" id="PTHR11579">
    <property type="entry name" value="PROTEIN-L-ISOASPARTATE O-METHYLTRANSFERASE"/>
    <property type="match status" value="1"/>
</dbReference>
<dbReference type="EMBL" id="CAUYUE010000003">
    <property type="protein sequence ID" value="CAK0749632.1"/>
    <property type="molecule type" value="Genomic_DNA"/>
</dbReference>
<accession>A0AAV1HUB5</accession>